<dbReference type="EMBL" id="VOIH02000007">
    <property type="protein sequence ID" value="KAF3443147.1"/>
    <property type="molecule type" value="Genomic_DNA"/>
</dbReference>
<accession>A0A8K0GZW6</accession>
<organism evidence="1 2">
    <name type="scientific">Rhamnella rubrinervis</name>
    <dbReference type="NCBI Taxonomy" id="2594499"/>
    <lineage>
        <taxon>Eukaryota</taxon>
        <taxon>Viridiplantae</taxon>
        <taxon>Streptophyta</taxon>
        <taxon>Embryophyta</taxon>
        <taxon>Tracheophyta</taxon>
        <taxon>Spermatophyta</taxon>
        <taxon>Magnoliopsida</taxon>
        <taxon>eudicotyledons</taxon>
        <taxon>Gunneridae</taxon>
        <taxon>Pentapetalae</taxon>
        <taxon>rosids</taxon>
        <taxon>fabids</taxon>
        <taxon>Rosales</taxon>
        <taxon>Rhamnaceae</taxon>
        <taxon>rhamnoid group</taxon>
        <taxon>Rhamneae</taxon>
        <taxon>Rhamnella</taxon>
    </lineage>
</organism>
<name>A0A8K0GZW6_9ROSA</name>
<proteinExistence type="predicted"/>
<dbReference type="AlphaFoldDB" id="A0A8K0GZW6"/>
<reference evidence="1" key="1">
    <citation type="submission" date="2020-03" db="EMBL/GenBank/DDBJ databases">
        <title>A high-quality chromosome-level genome assembly of a woody plant with both climbing and erect habits, Rhamnella rubrinervis.</title>
        <authorList>
            <person name="Lu Z."/>
            <person name="Yang Y."/>
            <person name="Zhu X."/>
            <person name="Sun Y."/>
        </authorList>
    </citation>
    <scope>NUCLEOTIDE SEQUENCE</scope>
    <source>
        <strain evidence="1">BYM</strain>
        <tissue evidence="1">Leaf</tissue>
    </source>
</reference>
<evidence type="ECO:0000313" key="1">
    <source>
        <dbReference type="EMBL" id="KAF3443147.1"/>
    </source>
</evidence>
<comment type="caution">
    <text evidence="1">The sequence shown here is derived from an EMBL/GenBank/DDBJ whole genome shotgun (WGS) entry which is preliminary data.</text>
</comment>
<gene>
    <name evidence="1" type="ORF">FNV43_RR17068</name>
</gene>
<protein>
    <submittedName>
        <fullName evidence="1">Uncharacterized protein</fullName>
    </submittedName>
</protein>
<evidence type="ECO:0000313" key="2">
    <source>
        <dbReference type="Proteomes" id="UP000796880"/>
    </source>
</evidence>
<keyword evidence="2" id="KW-1185">Reference proteome</keyword>
<dbReference type="Proteomes" id="UP000796880">
    <property type="component" value="Unassembled WGS sequence"/>
</dbReference>
<sequence length="178" mass="20211">MHQRHAPKAALETTLLGKHNYVKLIMGPKALQDGFDSVVESFNFVNLSTNPTIQKLVSISSQLSLKGEAKPCIIIDMSGLNPGMVCHALNIYWVRKPIKKPRRNFHSGIEFQALDDTLTYYKMVRDADKKAMKTQEIQEEGLKFKVNDLIQRNISSPSNVLPIQGKPVHGEANMWRYY</sequence>